<dbReference type="RefSeq" id="YP_008853896.1">
    <property type="nucleotide sequence ID" value="NC_022917.1"/>
</dbReference>
<organism evidence="1 2">
    <name type="scientific">Ralstonia phage RSB3</name>
    <dbReference type="NCBI Taxonomy" id="1402875"/>
    <lineage>
        <taxon>Viruses</taxon>
        <taxon>Duplodnaviria</taxon>
        <taxon>Heunggongvirae</taxon>
        <taxon>Uroviricota</taxon>
        <taxon>Caudoviricetes</taxon>
        <taxon>Autographivirales</taxon>
        <taxon>Autoscriptoviridae</taxon>
        <taxon>Jiaoyazivirus</taxon>
        <taxon>Jiaoyazivirus RSB3</taxon>
    </lineage>
</organism>
<dbReference type="GeneID" id="17699635"/>
<proteinExistence type="predicted"/>
<dbReference type="Proteomes" id="UP000016888">
    <property type="component" value="Segment"/>
</dbReference>
<protein>
    <submittedName>
        <fullName evidence="1">Uncharacterized protein</fullName>
    </submittedName>
</protein>
<dbReference type="EMBL" id="AB854109">
    <property type="protein sequence ID" value="BAN92319.1"/>
    <property type="molecule type" value="Genomic_DNA"/>
</dbReference>
<keyword evidence="2" id="KW-1185">Reference proteome</keyword>
<reference evidence="1 2" key="1">
    <citation type="submission" date="2013-09" db="EMBL/GenBank/DDBJ databases">
        <title>Genomic characterization of Ralstonia solanacearum phage phiRSB3.</title>
        <authorList>
            <person name="Kawasaki T."/>
            <person name="Matsunami M."/>
            <person name="Fujie M."/>
            <person name="Yamada T."/>
        </authorList>
    </citation>
    <scope>NUCLEOTIDE SEQUENCE [LARGE SCALE GENOMIC DNA]</scope>
</reference>
<evidence type="ECO:0000313" key="2">
    <source>
        <dbReference type="Proteomes" id="UP000016888"/>
    </source>
</evidence>
<dbReference type="KEGG" id="vg:17699635"/>
<accession>U3TM15</accession>
<evidence type="ECO:0000313" key="1">
    <source>
        <dbReference type="EMBL" id="BAN92319.1"/>
    </source>
</evidence>
<sequence>MLRLMLNVGKNTSDRFGIPTHHLADTRIRAVLQSVGFTVRQYAVKMSNTEETAIVLVQDDMPLHRVSVRDRIVACCFDLKQDCIAVVPLVHGTSMVNYDMGQLIGPYAEAWGGFDQTFFLEAA</sequence>
<name>U3TM15_9CAUD</name>